<keyword evidence="1" id="KW-0472">Membrane</keyword>
<keyword evidence="1" id="KW-1133">Transmembrane helix</keyword>
<keyword evidence="3" id="KW-1185">Reference proteome</keyword>
<name>A0A0B1RUQ3_OESDE</name>
<reference evidence="2 3" key="1">
    <citation type="submission" date="2014-03" db="EMBL/GenBank/DDBJ databases">
        <title>Draft genome of the hookworm Oesophagostomum dentatum.</title>
        <authorList>
            <person name="Mitreva M."/>
        </authorList>
    </citation>
    <scope>NUCLEOTIDE SEQUENCE [LARGE SCALE GENOMIC DNA]</scope>
    <source>
        <strain evidence="2 3">OD-Hann</strain>
    </source>
</reference>
<evidence type="ECO:0000313" key="2">
    <source>
        <dbReference type="EMBL" id="KHJ74775.1"/>
    </source>
</evidence>
<evidence type="ECO:0000313" key="3">
    <source>
        <dbReference type="Proteomes" id="UP000053660"/>
    </source>
</evidence>
<accession>A0A0B1RUQ3</accession>
<protein>
    <submittedName>
        <fullName evidence="2">Uncharacterized protein</fullName>
    </submittedName>
</protein>
<dbReference type="EMBL" id="KN613396">
    <property type="protein sequence ID" value="KHJ74775.1"/>
    <property type="molecule type" value="Genomic_DNA"/>
</dbReference>
<evidence type="ECO:0000256" key="1">
    <source>
        <dbReference type="SAM" id="Phobius"/>
    </source>
</evidence>
<keyword evidence="1" id="KW-0812">Transmembrane</keyword>
<feature type="non-terminal residue" evidence="2">
    <location>
        <position position="1"/>
    </location>
</feature>
<gene>
    <name evidence="2" type="ORF">OESDEN_25609</name>
</gene>
<feature type="transmembrane region" description="Helical" evidence="1">
    <location>
        <begin position="104"/>
        <end position="123"/>
    </location>
</feature>
<dbReference type="AlphaFoldDB" id="A0A0B1RUQ3"/>
<feature type="transmembrane region" description="Helical" evidence="1">
    <location>
        <begin position="61"/>
        <end position="84"/>
    </location>
</feature>
<sequence>FFSKDSLVSSGATVGPVEVYNFPSELAYFLSPSLLPGSTHRKIPVLPHLNKDHVSIRKNSFFLICFCILVSSLFCGLFSYKFFYMFLGPLSVEKVHKIFFSKRAWHPFTNLFLRVFILNIYNLS</sequence>
<proteinExistence type="predicted"/>
<organism evidence="2 3">
    <name type="scientific">Oesophagostomum dentatum</name>
    <name type="common">Nodular worm</name>
    <dbReference type="NCBI Taxonomy" id="61180"/>
    <lineage>
        <taxon>Eukaryota</taxon>
        <taxon>Metazoa</taxon>
        <taxon>Ecdysozoa</taxon>
        <taxon>Nematoda</taxon>
        <taxon>Chromadorea</taxon>
        <taxon>Rhabditida</taxon>
        <taxon>Rhabditina</taxon>
        <taxon>Rhabditomorpha</taxon>
        <taxon>Strongyloidea</taxon>
        <taxon>Strongylidae</taxon>
        <taxon>Oesophagostomum</taxon>
    </lineage>
</organism>
<dbReference type="Proteomes" id="UP000053660">
    <property type="component" value="Unassembled WGS sequence"/>
</dbReference>